<proteinExistence type="predicted"/>
<dbReference type="RefSeq" id="WP_253019492.1">
    <property type="nucleotide sequence ID" value="NZ_JAOSHN010000026.1"/>
</dbReference>
<evidence type="ECO:0000313" key="1">
    <source>
        <dbReference type="EMBL" id="MCU7381062.1"/>
    </source>
</evidence>
<dbReference type="EMBL" id="JAOSHN010000026">
    <property type="protein sequence ID" value="MCU7381062.1"/>
    <property type="molecule type" value="Genomic_DNA"/>
</dbReference>
<organism evidence="1 2">
    <name type="scientific">Hominibacterium faecale</name>
    <dbReference type="NCBI Taxonomy" id="2839743"/>
    <lineage>
        <taxon>Bacteria</taxon>
        <taxon>Bacillati</taxon>
        <taxon>Bacillota</taxon>
        <taxon>Clostridia</taxon>
        <taxon>Peptostreptococcales</taxon>
        <taxon>Anaerovoracaceae</taxon>
        <taxon>Hominibacterium</taxon>
    </lineage>
</organism>
<dbReference type="Proteomes" id="UP001065549">
    <property type="component" value="Unassembled WGS sequence"/>
</dbReference>
<protein>
    <recommendedName>
        <fullName evidence="3">Tail fiber protein</fullName>
    </recommendedName>
</protein>
<gene>
    <name evidence="1" type="ORF">OBO34_22360</name>
</gene>
<dbReference type="AlphaFoldDB" id="A0A9J6QZV4"/>
<name>A0A9J6QZV4_9FIRM</name>
<accession>A0A9J6QZV4</accession>
<reference evidence="1" key="1">
    <citation type="submission" date="2022-09" db="EMBL/GenBank/DDBJ databases">
        <title>Culturomic study of gut microbiota in children with autism spectrum disorder.</title>
        <authorList>
            <person name="Efimov B.A."/>
            <person name="Chaplin A.V."/>
            <person name="Sokolova S.R."/>
            <person name="Pikina A.P."/>
            <person name="Korzhanova M."/>
            <person name="Belova V."/>
            <person name="Korostin D."/>
        </authorList>
    </citation>
    <scope>NUCLEOTIDE SEQUENCE</scope>
    <source>
        <strain evidence="1">ASD5510</strain>
    </source>
</reference>
<evidence type="ECO:0008006" key="3">
    <source>
        <dbReference type="Google" id="ProtNLM"/>
    </source>
</evidence>
<sequence length="113" mass="12657">MVDMLNTILQGLLADMTQAKTLKDGYIVLPNGLKLCWGLATGKKYGDQIALPLSYEKGLYFMQPNYNMDFTMYCTFSSMLFSGNKISVGAYDVVNRTQSTRTDLSVTYFAIGY</sequence>
<evidence type="ECO:0000313" key="2">
    <source>
        <dbReference type="Proteomes" id="UP001065549"/>
    </source>
</evidence>
<comment type="caution">
    <text evidence="1">The sequence shown here is derived from an EMBL/GenBank/DDBJ whole genome shotgun (WGS) entry which is preliminary data.</text>
</comment>
<keyword evidence="2" id="KW-1185">Reference proteome</keyword>
<dbReference type="Gene3D" id="2.60.40.3940">
    <property type="match status" value="1"/>
</dbReference>